<dbReference type="OrthoDB" id="2651020at2759"/>
<reference evidence="2" key="1">
    <citation type="journal article" date="2020" name="New Phytol.">
        <title>Comparative genomics reveals dynamic genome evolution in host specialist ectomycorrhizal fungi.</title>
        <authorList>
            <person name="Lofgren L.A."/>
            <person name="Nguyen N.H."/>
            <person name="Vilgalys R."/>
            <person name="Ruytinx J."/>
            <person name="Liao H.L."/>
            <person name="Branco S."/>
            <person name="Kuo A."/>
            <person name="LaButti K."/>
            <person name="Lipzen A."/>
            <person name="Andreopoulos W."/>
            <person name="Pangilinan J."/>
            <person name="Riley R."/>
            <person name="Hundley H."/>
            <person name="Na H."/>
            <person name="Barry K."/>
            <person name="Grigoriev I.V."/>
            <person name="Stajich J.E."/>
            <person name="Kennedy P.G."/>
        </authorList>
    </citation>
    <scope>NUCLEOTIDE SEQUENCE</scope>
    <source>
        <strain evidence="2">S12</strain>
    </source>
</reference>
<sequence>MDIDMDSPVGPVIVTDYDELHSHGIPVYGAEFDLCELLQTLTLSKGKTKAPENDPTHPAVPYALQRAGEDAANTEDPAYHSDAESSSSKSSSCDLPITTTATTTDSTNHLPTSSIIVPRSPLPACHFLQSILASLAPESHVLSPFPYPYPTSSQFRTTGGEYLETILTHRALLSAFPPAHRGCATALQEIARAVEVRAWRADRESDAEAVATLRQEAFLTSAWL</sequence>
<feature type="region of interest" description="Disordered" evidence="1">
    <location>
        <begin position="69"/>
        <end position="112"/>
    </location>
</feature>
<proteinExistence type="predicted"/>
<comment type="caution">
    <text evidence="2">The sequence shown here is derived from an EMBL/GenBank/DDBJ whole genome shotgun (WGS) entry which is preliminary data.</text>
</comment>
<dbReference type="AlphaFoldDB" id="A0A9P7AHF5"/>
<keyword evidence="3" id="KW-1185">Reference proteome</keyword>
<evidence type="ECO:0000313" key="2">
    <source>
        <dbReference type="EMBL" id="KAG1788371.1"/>
    </source>
</evidence>
<name>A0A9P7AHF5_9AGAM</name>
<gene>
    <name evidence="2" type="ORF">HD556DRAFT_1312130</name>
</gene>
<dbReference type="RefSeq" id="XP_041155624.1">
    <property type="nucleotide sequence ID" value="XM_041300620.1"/>
</dbReference>
<accession>A0A9P7AHF5</accession>
<dbReference type="EMBL" id="JABBWE010000069">
    <property type="protein sequence ID" value="KAG1788371.1"/>
    <property type="molecule type" value="Genomic_DNA"/>
</dbReference>
<evidence type="ECO:0000256" key="1">
    <source>
        <dbReference type="SAM" id="MobiDB-lite"/>
    </source>
</evidence>
<protein>
    <submittedName>
        <fullName evidence="2">Uncharacterized protein</fullName>
    </submittedName>
</protein>
<dbReference type="Proteomes" id="UP000719766">
    <property type="component" value="Unassembled WGS sequence"/>
</dbReference>
<dbReference type="GeneID" id="64594384"/>
<feature type="compositionally biased region" description="Low complexity" evidence="1">
    <location>
        <begin position="85"/>
        <end position="107"/>
    </location>
</feature>
<evidence type="ECO:0000313" key="3">
    <source>
        <dbReference type="Proteomes" id="UP000719766"/>
    </source>
</evidence>
<organism evidence="2 3">
    <name type="scientific">Suillus plorans</name>
    <dbReference type="NCBI Taxonomy" id="116603"/>
    <lineage>
        <taxon>Eukaryota</taxon>
        <taxon>Fungi</taxon>
        <taxon>Dikarya</taxon>
        <taxon>Basidiomycota</taxon>
        <taxon>Agaricomycotina</taxon>
        <taxon>Agaricomycetes</taxon>
        <taxon>Agaricomycetidae</taxon>
        <taxon>Boletales</taxon>
        <taxon>Suillineae</taxon>
        <taxon>Suillaceae</taxon>
        <taxon>Suillus</taxon>
    </lineage>
</organism>